<evidence type="ECO:0000256" key="5">
    <source>
        <dbReference type="ARBA" id="ARBA00022989"/>
    </source>
</evidence>
<keyword evidence="5 7" id="KW-1133">Transmembrane helix</keyword>
<reference evidence="9 10" key="1">
    <citation type="submission" date="2018-06" db="EMBL/GenBank/DDBJ databases">
        <authorList>
            <consortium name="Pathogen Informatics"/>
            <person name="Doyle S."/>
        </authorList>
    </citation>
    <scope>NUCLEOTIDE SEQUENCE [LARGE SCALE GENOMIC DNA]</scope>
    <source>
        <strain evidence="9 10">NCTC1542</strain>
    </source>
</reference>
<keyword evidence="6 7" id="KW-0472">Membrane</keyword>
<dbReference type="Pfam" id="PF19053">
    <property type="entry name" value="EccD"/>
    <property type="match status" value="1"/>
</dbReference>
<feature type="transmembrane region" description="Helical" evidence="7">
    <location>
        <begin position="375"/>
        <end position="394"/>
    </location>
</feature>
<evidence type="ECO:0000313" key="10">
    <source>
        <dbReference type="Proteomes" id="UP000255389"/>
    </source>
</evidence>
<comment type="similarity">
    <text evidence="2">Belongs to the EccD/Snm4 family.</text>
</comment>
<sequence>MTLYPTRFTLHEKNPESIGMSDNTVMPIVRVAVLAAGDDGGRLTEMALPSELPLREILPAVQRIVLPASAGGDDGASAPDPVRLSLAPVGGAPYSLDATLDTVGVVDGDLLALQAVPAGPAAPRIVEDIADAAVIFSAARRRPWGAANIARGAALALIGLILVGTGLAVAHRVLTGELLGLFVVGGIAIATVLAALSTRGRSAALATALAVTALVPVAAAFALGVPGDFGAASILLAAAGVAAWSLISMASSSDDRGIAVFTATTVAGVGVLLVAGAASLWQISWTVIGCALVLIALVVTVQAAQLSAMWARFPLPVIPAPGDPSPSAHPLSVLADLPRRVRVSQSHQTGVIAAGVLLGVAGSVALVASPTASPWAWYVVVAAALGAVLRARVWDSAPCKAWLLGHPYLLSVVLLVAFTIDGRYQAAWWALAALAALVVVWVVAALNPRAASPDTYSLPMRRLVGFLATGLDASLIPVMALLVGLFSLVLDR</sequence>
<evidence type="ECO:0000256" key="6">
    <source>
        <dbReference type="ARBA" id="ARBA00023136"/>
    </source>
</evidence>
<feature type="transmembrane region" description="Helical" evidence="7">
    <location>
        <begin position="349"/>
        <end position="369"/>
    </location>
</feature>
<feature type="transmembrane region" description="Helical" evidence="7">
    <location>
        <begin position="426"/>
        <end position="446"/>
    </location>
</feature>
<dbReference type="PIRSF" id="PIRSF017804">
    <property type="entry name" value="Secretion_EccD1"/>
    <property type="match status" value="1"/>
</dbReference>
<dbReference type="InterPro" id="IPR006707">
    <property type="entry name" value="T7SS_EccD"/>
</dbReference>
<feature type="transmembrane region" description="Helical" evidence="7">
    <location>
        <begin position="229"/>
        <end position="247"/>
    </location>
</feature>
<feature type="transmembrane region" description="Helical" evidence="7">
    <location>
        <begin position="283"/>
        <end position="304"/>
    </location>
</feature>
<dbReference type="Gene3D" id="3.10.20.90">
    <property type="entry name" value="Phosphatidylinositol 3-kinase Catalytic Subunit, Chain A, domain 1"/>
    <property type="match status" value="1"/>
</dbReference>
<feature type="domain" description="EccD-like transmembrane" evidence="8">
    <location>
        <begin position="151"/>
        <end position="489"/>
    </location>
</feature>
<feature type="transmembrane region" description="Helical" evidence="7">
    <location>
        <begin position="401"/>
        <end position="420"/>
    </location>
</feature>
<evidence type="ECO:0000256" key="1">
    <source>
        <dbReference type="ARBA" id="ARBA00004651"/>
    </source>
</evidence>
<evidence type="ECO:0000256" key="7">
    <source>
        <dbReference type="SAM" id="Phobius"/>
    </source>
</evidence>
<feature type="transmembrane region" description="Helical" evidence="7">
    <location>
        <begin position="466"/>
        <end position="490"/>
    </location>
</feature>
<dbReference type="InterPro" id="IPR044049">
    <property type="entry name" value="EccD_transm"/>
</dbReference>
<evidence type="ECO:0000256" key="2">
    <source>
        <dbReference type="ARBA" id="ARBA00006162"/>
    </source>
</evidence>
<feature type="transmembrane region" description="Helical" evidence="7">
    <location>
        <begin position="149"/>
        <end position="172"/>
    </location>
</feature>
<dbReference type="AlphaFoldDB" id="A0A378V0E3"/>
<feature type="transmembrane region" description="Helical" evidence="7">
    <location>
        <begin position="203"/>
        <end position="223"/>
    </location>
</feature>
<dbReference type="Proteomes" id="UP000255389">
    <property type="component" value="Unassembled WGS sequence"/>
</dbReference>
<accession>A0A378V0E3</accession>
<comment type="subcellular location">
    <subcellularLocation>
        <location evidence="1">Cell membrane</location>
        <topology evidence="1">Multi-pass membrane protein</topology>
    </subcellularLocation>
</comment>
<dbReference type="Pfam" id="PF08817">
    <property type="entry name" value="YukD"/>
    <property type="match status" value="1"/>
</dbReference>
<keyword evidence="4 7" id="KW-0812">Transmembrane</keyword>
<evidence type="ECO:0000313" key="9">
    <source>
        <dbReference type="EMBL" id="SUA03986.1"/>
    </source>
</evidence>
<dbReference type="EMBL" id="UGQY01000004">
    <property type="protein sequence ID" value="SUA03986.1"/>
    <property type="molecule type" value="Genomic_DNA"/>
</dbReference>
<dbReference type="NCBIfam" id="TIGR03920">
    <property type="entry name" value="T7SS_EccD"/>
    <property type="match status" value="1"/>
</dbReference>
<feature type="transmembrane region" description="Helical" evidence="7">
    <location>
        <begin position="259"/>
        <end position="277"/>
    </location>
</feature>
<evidence type="ECO:0000259" key="8">
    <source>
        <dbReference type="Pfam" id="PF19053"/>
    </source>
</evidence>
<organism evidence="9 10">
    <name type="scientific">Mycolicibacterium fortuitum</name>
    <name type="common">Mycobacterium fortuitum</name>
    <dbReference type="NCBI Taxonomy" id="1766"/>
    <lineage>
        <taxon>Bacteria</taxon>
        <taxon>Bacillati</taxon>
        <taxon>Actinomycetota</taxon>
        <taxon>Actinomycetes</taxon>
        <taxon>Mycobacteriales</taxon>
        <taxon>Mycobacteriaceae</taxon>
        <taxon>Mycolicibacterium</taxon>
    </lineage>
</organism>
<dbReference type="InterPro" id="IPR024962">
    <property type="entry name" value="YukD-like"/>
</dbReference>
<name>A0A378V0E3_MYCFO</name>
<keyword evidence="3" id="KW-1003">Cell membrane</keyword>
<proteinExistence type="inferred from homology"/>
<dbReference type="GO" id="GO:0005886">
    <property type="term" value="C:plasma membrane"/>
    <property type="evidence" value="ECO:0007669"/>
    <property type="project" value="UniProtKB-SubCell"/>
</dbReference>
<evidence type="ECO:0000256" key="4">
    <source>
        <dbReference type="ARBA" id="ARBA00022692"/>
    </source>
</evidence>
<protein>
    <submittedName>
        <fullName evidence="9">Secretion protein Snm4</fullName>
    </submittedName>
</protein>
<evidence type="ECO:0000256" key="3">
    <source>
        <dbReference type="ARBA" id="ARBA00022475"/>
    </source>
</evidence>
<gene>
    <name evidence="9" type="primary">snm</name>
    <name evidence="9" type="ORF">NCTC1542_05480</name>
</gene>
<feature type="transmembrane region" description="Helical" evidence="7">
    <location>
        <begin position="178"/>
        <end position="196"/>
    </location>
</feature>